<keyword evidence="2" id="KW-1185">Reference proteome</keyword>
<reference evidence="1 2" key="1">
    <citation type="journal article" date="2015" name="Mol. Plant Microbe Interact.">
        <title>Genome, transcriptome, and functional analyses of Penicillium expansum provide new insights into secondary metabolism and pathogenicity.</title>
        <authorList>
            <person name="Ballester A.R."/>
            <person name="Marcet-Houben M."/>
            <person name="Levin E."/>
            <person name="Sela N."/>
            <person name="Selma-Lazaro C."/>
            <person name="Carmona L."/>
            <person name="Wisniewski M."/>
            <person name="Droby S."/>
            <person name="Gonzalez-Candelas L."/>
            <person name="Gabaldon T."/>
        </authorList>
    </citation>
    <scope>NUCLEOTIDE SEQUENCE [LARGE SCALE GENOMIC DNA]</scope>
    <source>
        <strain evidence="1 2">MD-8</strain>
    </source>
</reference>
<dbReference type="OrthoDB" id="10412621at2759"/>
<evidence type="ECO:0000313" key="2">
    <source>
        <dbReference type="Proteomes" id="UP000030143"/>
    </source>
</evidence>
<comment type="caution">
    <text evidence="1">The sequence shown here is derived from an EMBL/GenBank/DDBJ whole genome shotgun (WGS) entry which is preliminary data.</text>
</comment>
<protein>
    <submittedName>
        <fullName evidence="1">Uncharacterized protein</fullName>
    </submittedName>
</protein>
<proteinExistence type="predicted"/>
<accession>A0A0A2INR1</accession>
<evidence type="ECO:0000313" key="1">
    <source>
        <dbReference type="EMBL" id="KGO53101.1"/>
    </source>
</evidence>
<dbReference type="GeneID" id="27678437"/>
<dbReference type="HOGENOM" id="CLU_2606752_0_0_1"/>
<organism evidence="1 2">
    <name type="scientific">Penicillium expansum</name>
    <name type="common">Blue mold rot fungus</name>
    <dbReference type="NCBI Taxonomy" id="27334"/>
    <lineage>
        <taxon>Eukaryota</taxon>
        <taxon>Fungi</taxon>
        <taxon>Dikarya</taxon>
        <taxon>Ascomycota</taxon>
        <taxon>Pezizomycotina</taxon>
        <taxon>Eurotiomycetes</taxon>
        <taxon>Eurotiomycetidae</taxon>
        <taxon>Eurotiales</taxon>
        <taxon>Aspergillaceae</taxon>
        <taxon>Penicillium</taxon>
    </lineage>
</organism>
<gene>
    <name evidence="1" type="ORF">PEX2_057440</name>
</gene>
<dbReference type="EMBL" id="JQFZ01000252">
    <property type="protein sequence ID" value="KGO53101.1"/>
    <property type="molecule type" value="Genomic_DNA"/>
</dbReference>
<dbReference type="Proteomes" id="UP000030143">
    <property type="component" value="Unassembled WGS sequence"/>
</dbReference>
<dbReference type="AlphaFoldDB" id="A0A0A2INR1"/>
<name>A0A0A2INR1_PENEN</name>
<sequence length="79" mass="9064">MFLLFDFYSCNGLVMLDGALDPKLSLPAGYVLQAAPNLQLFGMTFPCVTFLPSNVKLTHSYDRFPLDSEHFLTYRFYGW</sequence>
<dbReference type="VEuPathDB" id="FungiDB:PEXP_035190"/>
<dbReference type="RefSeq" id="XP_016595740.1">
    <property type="nucleotide sequence ID" value="XM_016743018.1"/>
</dbReference>